<gene>
    <name evidence="2" type="ORF">ITX44_19405</name>
</gene>
<dbReference type="Gene3D" id="1.50.10.10">
    <property type="match status" value="1"/>
</dbReference>
<name>A0ABS2TTL5_9ACTN</name>
<dbReference type="EMBL" id="JADKYB010000010">
    <property type="protein sequence ID" value="MBM9506684.1"/>
    <property type="molecule type" value="Genomic_DNA"/>
</dbReference>
<dbReference type="InterPro" id="IPR054363">
    <property type="entry name" value="GH95_cat"/>
</dbReference>
<sequence length="952" mass="101416">MTYLDEGARRPARRTILGGALAVPVALTIGETSARAAEPAAGTPAGGPAAPPAADERWAALRDKLSGITGEWTDQAYSGSISTSMPNTALLGNGDVGVTSGGTVGVKTFYVSKGDFWAGNPGPRPLPIGGITLKSTVQPASTDLALGSTATASSVDGGLTPDRAVNGQWASGYEGWVSDLGKPQWIALDLGSVKTIARYVIRNDVAARPGNEDHTTKDLQFQVSSDGSAWTDVEAVTGNTDAIIDRDLAAPLTTRYVRLYITEPTQNTTPDSIQNPRARIGQFELYATPKSAGGGGNPAPDPFHETEHILDARITTSVVMNGTPLTLETWLAADENTLVTTVTSNGIGPVELVVQTWGGATTAGSTHPATAGVSAGTAWAQRTTAAGKNWVSTAALATRVLGATSAQTPTASGATASTVFTLAPGATATLVTCVAGGGQNPAGVQQAAVAAVGTQTAAGLTPLRTRTVAWWKNYWLASNVELGRPVLEKYYYAAQYFIGSASRPGKVAPALYGIWTTTDQAQFSGDFHMNYNAMGPFYGVYSSNRPELALPLYDVILDYVPEARRRAREDLNRVKPDYVSQRFPSGGMPDGVLFPVGIGPYGSTTDDNYWQQVADSLFAASQFCAYWEYTRDVTFLREKAYPYLKLVAVFFDNWLEWDAPAQQYAMWSGPHEGTWGKNSTPDLGMLKQTLSTLIEASHVLHTDATERRAWQDMLDRLPAQPTTVYQGATVYSLVEPGSMQGSDTRDIHPGDNTVNLEFIHPAEVLGINSPAADRAIAVHTVDVMNSWGQINSFPKVFTQAARVGYPAASLIQHFESTITQMIAANLRIADGYHGIEKSGACEAVHSMLVQSFDGVMVLFPVWPADQDASFDRLLLPGAFETSAALSAGTVDYVQVTAKAGGTLRVRNPWPDGQRLEVTDGDGHAFGYVVKDGVITVRTQPGRTYRFRPAAAR</sequence>
<dbReference type="PANTHER" id="PTHR31084">
    <property type="entry name" value="ALPHA-L-FUCOSIDASE 2"/>
    <property type="match status" value="1"/>
</dbReference>
<evidence type="ECO:0000259" key="1">
    <source>
        <dbReference type="PROSITE" id="PS50022"/>
    </source>
</evidence>
<dbReference type="InterPro" id="IPR012341">
    <property type="entry name" value="6hp_glycosidase-like_sf"/>
</dbReference>
<dbReference type="SUPFAM" id="SSF48208">
    <property type="entry name" value="Six-hairpin glycosidases"/>
    <property type="match status" value="1"/>
</dbReference>
<evidence type="ECO:0000313" key="2">
    <source>
        <dbReference type="EMBL" id="MBM9506684.1"/>
    </source>
</evidence>
<evidence type="ECO:0000313" key="3">
    <source>
        <dbReference type="Proteomes" id="UP000749040"/>
    </source>
</evidence>
<dbReference type="Proteomes" id="UP000749040">
    <property type="component" value="Unassembled WGS sequence"/>
</dbReference>
<dbReference type="InterPro" id="IPR008979">
    <property type="entry name" value="Galactose-bd-like_sf"/>
</dbReference>
<comment type="caution">
    <text evidence="2">The sequence shown here is derived from an EMBL/GenBank/DDBJ whole genome shotgun (WGS) entry which is preliminary data.</text>
</comment>
<dbReference type="Pfam" id="PF00754">
    <property type="entry name" value="F5_F8_type_C"/>
    <property type="match status" value="1"/>
</dbReference>
<dbReference type="SUPFAM" id="SSF49785">
    <property type="entry name" value="Galactose-binding domain-like"/>
    <property type="match status" value="1"/>
</dbReference>
<reference evidence="2 3" key="1">
    <citation type="submission" date="2021-01" db="EMBL/GenBank/DDBJ databases">
        <title>Streptomyces acididurans sp. nov., isolated from a peat swamp forest soil.</title>
        <authorList>
            <person name="Chantavorakit T."/>
            <person name="Duangmal K."/>
        </authorList>
    </citation>
    <scope>NUCLEOTIDE SEQUENCE [LARGE SCALE GENOMIC DNA]</scope>
    <source>
        <strain evidence="2 3">KK5PA1</strain>
    </source>
</reference>
<dbReference type="RefSeq" id="WP_205358563.1">
    <property type="nucleotide sequence ID" value="NZ_JADKYB010000010.1"/>
</dbReference>
<protein>
    <submittedName>
        <fullName evidence="2">Discoidin domain-containing protein</fullName>
    </submittedName>
</protein>
<feature type="domain" description="F5/8 type C" evidence="1">
    <location>
        <begin position="132"/>
        <end position="288"/>
    </location>
</feature>
<dbReference type="PANTHER" id="PTHR31084:SF19">
    <property type="entry name" value="GLYCOSYL HYDROLASE FAMILY 95 N-TERMINAL DOMAIN-CONTAINING PROTEIN"/>
    <property type="match status" value="1"/>
</dbReference>
<dbReference type="Gene3D" id="2.60.40.1180">
    <property type="entry name" value="Golgi alpha-mannosidase II"/>
    <property type="match status" value="1"/>
</dbReference>
<accession>A0ABS2TTL5</accession>
<proteinExistence type="predicted"/>
<dbReference type="InterPro" id="IPR000421">
    <property type="entry name" value="FA58C"/>
</dbReference>
<dbReference type="SMART" id="SM00231">
    <property type="entry name" value="FA58C"/>
    <property type="match status" value="1"/>
</dbReference>
<dbReference type="InterPro" id="IPR013780">
    <property type="entry name" value="Glyco_hydro_b"/>
</dbReference>
<dbReference type="InterPro" id="IPR008928">
    <property type="entry name" value="6-hairpin_glycosidase_sf"/>
</dbReference>
<dbReference type="Pfam" id="PF22124">
    <property type="entry name" value="Glyco_hydro_95_cat"/>
    <property type="match status" value="1"/>
</dbReference>
<keyword evidence="3" id="KW-1185">Reference proteome</keyword>
<dbReference type="PROSITE" id="PS50022">
    <property type="entry name" value="FA58C_3"/>
    <property type="match status" value="1"/>
</dbReference>
<organism evidence="2 3">
    <name type="scientific">Actinacidiphila acididurans</name>
    <dbReference type="NCBI Taxonomy" id="2784346"/>
    <lineage>
        <taxon>Bacteria</taxon>
        <taxon>Bacillati</taxon>
        <taxon>Actinomycetota</taxon>
        <taxon>Actinomycetes</taxon>
        <taxon>Kitasatosporales</taxon>
        <taxon>Streptomycetaceae</taxon>
        <taxon>Actinacidiphila</taxon>
    </lineage>
</organism>
<dbReference type="Gene3D" id="2.60.120.260">
    <property type="entry name" value="Galactose-binding domain-like"/>
    <property type="match status" value="1"/>
</dbReference>